<evidence type="ECO:0000313" key="2">
    <source>
        <dbReference type="Proteomes" id="UP000039021"/>
    </source>
</evidence>
<dbReference type="AlphaFoldDB" id="A0A916LG59"/>
<gene>
    <name evidence="1" type="ORF">ERS007739_04805</name>
</gene>
<evidence type="ECO:0000313" key="1">
    <source>
        <dbReference type="EMBL" id="CPA74330.1"/>
    </source>
</evidence>
<protein>
    <submittedName>
        <fullName evidence="1">Coenzyme A transferase</fullName>
    </submittedName>
</protein>
<sequence>MGWQQFVHTYLSGTEADYQAAVHNFGASR</sequence>
<comment type="caution">
    <text evidence="1">The sequence shown here is derived from an EMBL/GenBank/DDBJ whole genome shotgun (WGS) entry which is preliminary data.</text>
</comment>
<name>A0A916LG59_MYCTX</name>
<accession>A0A916LG59</accession>
<dbReference type="Proteomes" id="UP000039021">
    <property type="component" value="Unassembled WGS sequence"/>
</dbReference>
<reference evidence="2" key="1">
    <citation type="submission" date="2015-03" db="EMBL/GenBank/DDBJ databases">
        <authorList>
            <consortium name="Pathogen Informatics"/>
        </authorList>
    </citation>
    <scope>NUCLEOTIDE SEQUENCE [LARGE SCALE GENOMIC DNA]</scope>
    <source>
        <strain evidence="2">N09902308</strain>
    </source>
</reference>
<dbReference type="GO" id="GO:0016740">
    <property type="term" value="F:transferase activity"/>
    <property type="evidence" value="ECO:0007669"/>
    <property type="project" value="UniProtKB-KW"/>
</dbReference>
<proteinExistence type="predicted"/>
<dbReference type="EMBL" id="CSBK01003254">
    <property type="protein sequence ID" value="CPA74330.1"/>
    <property type="molecule type" value="Genomic_DNA"/>
</dbReference>
<organism evidence="1 2">
    <name type="scientific">Mycobacterium tuberculosis</name>
    <dbReference type="NCBI Taxonomy" id="1773"/>
    <lineage>
        <taxon>Bacteria</taxon>
        <taxon>Bacillati</taxon>
        <taxon>Actinomycetota</taxon>
        <taxon>Actinomycetes</taxon>
        <taxon>Mycobacteriales</taxon>
        <taxon>Mycobacteriaceae</taxon>
        <taxon>Mycobacterium</taxon>
        <taxon>Mycobacterium tuberculosis complex</taxon>
    </lineage>
</organism>
<keyword evidence="1" id="KW-0808">Transferase</keyword>